<gene>
    <name evidence="2" type="ORF">FJV41_12820</name>
</gene>
<keyword evidence="1" id="KW-1133">Transmembrane helix</keyword>
<keyword evidence="1" id="KW-0812">Transmembrane</keyword>
<dbReference type="AlphaFoldDB" id="A0A540X2Y3"/>
<dbReference type="Proteomes" id="UP000315369">
    <property type="component" value="Unassembled WGS sequence"/>
</dbReference>
<feature type="transmembrane region" description="Helical" evidence="1">
    <location>
        <begin position="80"/>
        <end position="103"/>
    </location>
</feature>
<evidence type="ECO:0000313" key="2">
    <source>
        <dbReference type="EMBL" id="TQF15590.1"/>
    </source>
</evidence>
<dbReference type="OrthoDB" id="2955631at2"/>
<feature type="transmembrane region" description="Helical" evidence="1">
    <location>
        <begin position="36"/>
        <end position="55"/>
    </location>
</feature>
<sequence length="459" mass="50412">MAGARTFGHGLERLPAPRLVAAHDFHRSRWWLRQSLWWMPIVGALLGGLMGVVLVRPPSGLSPVLRGVAWDASVVEARTMLSTVLGIVLTSLSVVLSLSMIVVQNAAAQYSPRLLRMYLRGPGIRFIIPIFISTSIFCLVATEMLGFTPTDGRYPRPALGMAMVLLILCEAALVFHVLNTFQLMRVENIVRQIRQDALDGARALARRRRHDVAPPQPARTSSQDTVVFRAHGQGFVVDVDGASLLSWAEARGLEVHVDVAIGEPVTRGAVLGRVAPGRPEVFPHLEKAILLGRWREQGSDVALCMRQLVDMAVKALSPAVNDPYTALEVVDQLTFLLCALEPMRLGPRVLADSSGRPRVFLRAATFRDYLSLATRQILRYGAGEPMVVLRLQRLAGEVGQRATTEETRQAVRDALHLIQAEAERAQVGMPDLPEVRRHGVAMERLMEGGGMPPVPMLAF</sequence>
<comment type="caution">
    <text evidence="2">The sequence shown here is derived from an EMBL/GenBank/DDBJ whole genome shotgun (WGS) entry which is preliminary data.</text>
</comment>
<dbReference type="Pfam" id="PF10011">
    <property type="entry name" value="DUF2254"/>
    <property type="match status" value="1"/>
</dbReference>
<keyword evidence="3" id="KW-1185">Reference proteome</keyword>
<name>A0A540X2Y3_9BACT</name>
<accession>A0A540X2Y3</accession>
<keyword evidence="1" id="KW-0472">Membrane</keyword>
<dbReference type="InterPro" id="IPR018723">
    <property type="entry name" value="DUF2254_membrane"/>
</dbReference>
<dbReference type="EMBL" id="VIFM01000040">
    <property type="protein sequence ID" value="TQF15590.1"/>
    <property type="molecule type" value="Genomic_DNA"/>
</dbReference>
<proteinExistence type="predicted"/>
<feature type="transmembrane region" description="Helical" evidence="1">
    <location>
        <begin position="124"/>
        <end position="146"/>
    </location>
</feature>
<dbReference type="RefSeq" id="WP_141642744.1">
    <property type="nucleotide sequence ID" value="NZ_VIFM01000040.1"/>
</dbReference>
<reference evidence="2 3" key="1">
    <citation type="submission" date="2019-06" db="EMBL/GenBank/DDBJ databases">
        <authorList>
            <person name="Livingstone P."/>
            <person name="Whitworth D."/>
        </authorList>
    </citation>
    <scope>NUCLEOTIDE SEQUENCE [LARGE SCALE GENOMIC DNA]</scope>
    <source>
        <strain evidence="2 3">AM401</strain>
    </source>
</reference>
<protein>
    <submittedName>
        <fullName evidence="2">DUF2254 domain-containing protein</fullName>
    </submittedName>
</protein>
<evidence type="ECO:0000313" key="3">
    <source>
        <dbReference type="Proteomes" id="UP000315369"/>
    </source>
</evidence>
<organism evidence="2 3">
    <name type="scientific">Myxococcus llanfairpwllgwyngyllgogerychwyrndrobwllllantysiliogogogochensis</name>
    <dbReference type="NCBI Taxonomy" id="2590453"/>
    <lineage>
        <taxon>Bacteria</taxon>
        <taxon>Pseudomonadati</taxon>
        <taxon>Myxococcota</taxon>
        <taxon>Myxococcia</taxon>
        <taxon>Myxococcales</taxon>
        <taxon>Cystobacterineae</taxon>
        <taxon>Myxococcaceae</taxon>
        <taxon>Myxococcus</taxon>
    </lineage>
</organism>
<feature type="transmembrane region" description="Helical" evidence="1">
    <location>
        <begin position="158"/>
        <end position="178"/>
    </location>
</feature>
<evidence type="ECO:0000256" key="1">
    <source>
        <dbReference type="SAM" id="Phobius"/>
    </source>
</evidence>